<accession>X1D133</accession>
<evidence type="ECO:0000313" key="4">
    <source>
        <dbReference type="EMBL" id="GAH14516.1"/>
    </source>
</evidence>
<dbReference type="GO" id="GO:0016779">
    <property type="term" value="F:nucleotidyltransferase activity"/>
    <property type="evidence" value="ECO:0007669"/>
    <property type="project" value="UniProtKB-ARBA"/>
</dbReference>
<keyword evidence="2" id="KW-0012">Acyltransferase</keyword>
<evidence type="ECO:0000256" key="1">
    <source>
        <dbReference type="ARBA" id="ARBA00022679"/>
    </source>
</evidence>
<protein>
    <recommendedName>
        <fullName evidence="3">Mannose-1-phosphate guanyltransferase C-terminal domain-containing protein</fullName>
    </recommendedName>
</protein>
<evidence type="ECO:0000256" key="2">
    <source>
        <dbReference type="ARBA" id="ARBA00023315"/>
    </source>
</evidence>
<dbReference type="PANTHER" id="PTHR43584:SF8">
    <property type="entry name" value="N-ACETYLMURAMATE ALPHA-1-PHOSPHATE URIDYLYLTRANSFERASE"/>
    <property type="match status" value="1"/>
</dbReference>
<feature type="non-terminal residue" evidence="4">
    <location>
        <position position="191"/>
    </location>
</feature>
<dbReference type="InterPro" id="IPR056729">
    <property type="entry name" value="GMPPB_C"/>
</dbReference>
<dbReference type="Gene3D" id="2.160.10.10">
    <property type="entry name" value="Hexapeptide repeat proteins"/>
    <property type="match status" value="1"/>
</dbReference>
<gene>
    <name evidence="4" type="ORF">S01H4_60192</name>
</gene>
<organism evidence="4">
    <name type="scientific">marine sediment metagenome</name>
    <dbReference type="NCBI Taxonomy" id="412755"/>
    <lineage>
        <taxon>unclassified sequences</taxon>
        <taxon>metagenomes</taxon>
        <taxon>ecological metagenomes</taxon>
    </lineage>
</organism>
<dbReference type="GO" id="GO:0016746">
    <property type="term" value="F:acyltransferase activity"/>
    <property type="evidence" value="ECO:0007669"/>
    <property type="project" value="UniProtKB-KW"/>
</dbReference>
<dbReference type="AlphaFoldDB" id="X1D133"/>
<reference evidence="4" key="1">
    <citation type="journal article" date="2014" name="Front. Microbiol.">
        <title>High frequency of phylogenetically diverse reductive dehalogenase-homologous genes in deep subseafloor sedimentary metagenomes.</title>
        <authorList>
            <person name="Kawai M."/>
            <person name="Futagami T."/>
            <person name="Toyoda A."/>
            <person name="Takaki Y."/>
            <person name="Nishi S."/>
            <person name="Hori S."/>
            <person name="Arai W."/>
            <person name="Tsubouchi T."/>
            <person name="Morono Y."/>
            <person name="Uchiyama I."/>
            <person name="Ito T."/>
            <person name="Fujiyama A."/>
            <person name="Inagaki F."/>
            <person name="Takami H."/>
        </authorList>
    </citation>
    <scope>NUCLEOTIDE SEQUENCE</scope>
    <source>
        <strain evidence="4">Expedition CK06-06</strain>
    </source>
</reference>
<feature type="non-terminal residue" evidence="4">
    <location>
        <position position="1"/>
    </location>
</feature>
<dbReference type="SUPFAM" id="SSF51161">
    <property type="entry name" value="Trimeric LpxA-like enzymes"/>
    <property type="match status" value="1"/>
</dbReference>
<dbReference type="Pfam" id="PF25087">
    <property type="entry name" value="GMPPB_C"/>
    <property type="match status" value="1"/>
</dbReference>
<sequence>TVVLQQGKVLTSGFELRPGDVTKGNYQVTQDGVVLEGAAVLYAGACLMDHDIFIGPGSVVEPGALIKGPTIIGGYCEIRQGAYLRGHCLVGDRCVVGHTTEMKHSVMLNGAKAGHFAYIGDSILGNRTNLGAGTKLANLKIVPTQISVKIDKKIHDTGLRKFGAIIGDDTETGCNSVTNPGTLLGRRCLVY</sequence>
<proteinExistence type="predicted"/>
<keyword evidence="1" id="KW-0808">Transferase</keyword>
<comment type="caution">
    <text evidence="4">The sequence shown here is derived from an EMBL/GenBank/DDBJ whole genome shotgun (WGS) entry which is preliminary data.</text>
</comment>
<dbReference type="InterPro" id="IPR050065">
    <property type="entry name" value="GlmU-like"/>
</dbReference>
<name>X1D133_9ZZZZ</name>
<dbReference type="EMBL" id="BART01035440">
    <property type="protein sequence ID" value="GAH14516.1"/>
    <property type="molecule type" value="Genomic_DNA"/>
</dbReference>
<evidence type="ECO:0000259" key="3">
    <source>
        <dbReference type="Pfam" id="PF25087"/>
    </source>
</evidence>
<dbReference type="InterPro" id="IPR011004">
    <property type="entry name" value="Trimer_LpxA-like_sf"/>
</dbReference>
<feature type="domain" description="Mannose-1-phosphate guanyltransferase C-terminal" evidence="3">
    <location>
        <begin position="66"/>
        <end position="149"/>
    </location>
</feature>
<dbReference type="PANTHER" id="PTHR43584">
    <property type="entry name" value="NUCLEOTIDYL TRANSFERASE"/>
    <property type="match status" value="1"/>
</dbReference>